<dbReference type="AlphaFoldDB" id="A0A1J1HXA8"/>
<dbReference type="PIRSF" id="PIRSF002419">
    <property type="entry name" value="Tetraspanin"/>
    <property type="match status" value="1"/>
</dbReference>
<dbReference type="FunFam" id="1.10.1450.10:FF:000028">
    <property type="entry name" value="Tetraspanin"/>
    <property type="match status" value="1"/>
</dbReference>
<dbReference type="Pfam" id="PF00335">
    <property type="entry name" value="Tetraspanin"/>
    <property type="match status" value="1"/>
</dbReference>
<dbReference type="GO" id="GO:0005886">
    <property type="term" value="C:plasma membrane"/>
    <property type="evidence" value="ECO:0007669"/>
    <property type="project" value="TreeGrafter"/>
</dbReference>
<organism evidence="7 8">
    <name type="scientific">Clunio marinus</name>
    <dbReference type="NCBI Taxonomy" id="568069"/>
    <lineage>
        <taxon>Eukaryota</taxon>
        <taxon>Metazoa</taxon>
        <taxon>Ecdysozoa</taxon>
        <taxon>Arthropoda</taxon>
        <taxon>Hexapoda</taxon>
        <taxon>Insecta</taxon>
        <taxon>Pterygota</taxon>
        <taxon>Neoptera</taxon>
        <taxon>Endopterygota</taxon>
        <taxon>Diptera</taxon>
        <taxon>Nematocera</taxon>
        <taxon>Chironomoidea</taxon>
        <taxon>Chironomidae</taxon>
        <taxon>Clunio</taxon>
    </lineage>
</organism>
<dbReference type="InterPro" id="IPR018499">
    <property type="entry name" value="Tetraspanin/Peripherin"/>
</dbReference>
<dbReference type="PANTHER" id="PTHR19282">
    <property type="entry name" value="TETRASPANIN"/>
    <property type="match status" value="1"/>
</dbReference>
<keyword evidence="5 6" id="KW-0472">Membrane</keyword>
<keyword evidence="3 6" id="KW-0812">Transmembrane</keyword>
<comment type="subcellular location">
    <subcellularLocation>
        <location evidence="1 6">Membrane</location>
        <topology evidence="1 6">Multi-pass membrane protein</topology>
    </subcellularLocation>
</comment>
<evidence type="ECO:0000256" key="5">
    <source>
        <dbReference type="ARBA" id="ARBA00023136"/>
    </source>
</evidence>
<dbReference type="SUPFAM" id="SSF48652">
    <property type="entry name" value="Tetraspanin"/>
    <property type="match status" value="1"/>
</dbReference>
<feature type="transmembrane region" description="Helical" evidence="6">
    <location>
        <begin position="12"/>
        <end position="36"/>
    </location>
</feature>
<dbReference type="PRINTS" id="PR00259">
    <property type="entry name" value="TMFOUR"/>
</dbReference>
<dbReference type="Gene3D" id="1.10.1450.10">
    <property type="entry name" value="Tetraspanin"/>
    <property type="match status" value="1"/>
</dbReference>
<gene>
    <name evidence="7" type="primary">putative Tetraspanin-9</name>
    <name evidence="7" type="ORF">CLUMA_CG004461</name>
</gene>
<evidence type="ECO:0000256" key="3">
    <source>
        <dbReference type="ARBA" id="ARBA00022692"/>
    </source>
</evidence>
<dbReference type="STRING" id="568069.A0A1J1HXA8"/>
<feature type="transmembrane region" description="Helical" evidence="6">
    <location>
        <begin position="56"/>
        <end position="78"/>
    </location>
</feature>
<comment type="similarity">
    <text evidence="2 6">Belongs to the tetraspanin (TM4SF) family.</text>
</comment>
<evidence type="ECO:0000313" key="8">
    <source>
        <dbReference type="Proteomes" id="UP000183832"/>
    </source>
</evidence>
<dbReference type="InterPro" id="IPR008952">
    <property type="entry name" value="Tetraspanin_EC2_sf"/>
</dbReference>
<evidence type="ECO:0000256" key="6">
    <source>
        <dbReference type="RuleBase" id="RU361218"/>
    </source>
</evidence>
<evidence type="ECO:0000256" key="2">
    <source>
        <dbReference type="ARBA" id="ARBA00006840"/>
    </source>
</evidence>
<evidence type="ECO:0000256" key="1">
    <source>
        <dbReference type="ARBA" id="ARBA00004141"/>
    </source>
</evidence>
<evidence type="ECO:0000256" key="4">
    <source>
        <dbReference type="ARBA" id="ARBA00022989"/>
    </source>
</evidence>
<name>A0A1J1HXA8_9DIPT</name>
<feature type="transmembrane region" description="Helical" evidence="6">
    <location>
        <begin position="90"/>
        <end position="114"/>
    </location>
</feature>
<accession>A0A1J1HXA8</accession>
<proteinExistence type="inferred from homology"/>
<keyword evidence="4 6" id="KW-1133">Transmembrane helix</keyword>
<dbReference type="PANTHER" id="PTHR19282:SF478">
    <property type="entry name" value="TETRASPANIN"/>
    <property type="match status" value="1"/>
</dbReference>
<dbReference type="InterPro" id="IPR000301">
    <property type="entry name" value="Tetraspanin_animals"/>
</dbReference>
<keyword evidence="8" id="KW-1185">Reference proteome</keyword>
<dbReference type="Proteomes" id="UP000183832">
    <property type="component" value="Unassembled WGS sequence"/>
</dbReference>
<dbReference type="OrthoDB" id="432835at2759"/>
<feature type="transmembrane region" description="Helical" evidence="6">
    <location>
        <begin position="236"/>
        <end position="262"/>
    </location>
</feature>
<reference evidence="7 8" key="1">
    <citation type="submission" date="2015-04" db="EMBL/GenBank/DDBJ databases">
        <authorList>
            <person name="Syromyatnikov M.Y."/>
            <person name="Popov V.N."/>
        </authorList>
    </citation>
    <scope>NUCLEOTIDE SEQUENCE [LARGE SCALE GENOMIC DNA]</scope>
</reference>
<evidence type="ECO:0000313" key="7">
    <source>
        <dbReference type="EMBL" id="CRK90769.1"/>
    </source>
</evidence>
<protein>
    <recommendedName>
        <fullName evidence="6">Tetraspanin</fullName>
    </recommendedName>
</protein>
<dbReference type="EMBL" id="CVRI01000020">
    <property type="protein sequence ID" value="CRK90769.1"/>
    <property type="molecule type" value="Genomic_DNA"/>
</dbReference>
<sequence length="287" mass="32420">MGSSGYTCIRRTFCCLNVLVMLCGGLFLAMGLWLHLSNQGYATFYPNHLGLSAAPLFMLIGGMSILISFFGCCGSFFESRCCLVIVSHPAVEYFALIIFLFLSEFIVGALVFVFHSGISRAITMDIKDGIVKHYNSTDRGGMIAPSVSAIWDKVQRELQCCGVKSYEDWFYIENWPNQKWVPKSCCRPRHSLSPDLYEGSGYEVEDDCRKKQRPDLWWNHGCAKALQNLLVQKLHVVGIAAIVIAFFQLFGLIISMLLFCTIKHKKKSDTYKSYSPTSDNRQSYLDD</sequence>